<dbReference type="AlphaFoldDB" id="A0A409W4W3"/>
<evidence type="ECO:0000313" key="3">
    <source>
        <dbReference type="EMBL" id="PPQ73541.1"/>
    </source>
</evidence>
<evidence type="ECO:0000256" key="1">
    <source>
        <dbReference type="SAM" id="MobiDB-lite"/>
    </source>
</evidence>
<dbReference type="Proteomes" id="UP000284706">
    <property type="component" value="Unassembled WGS sequence"/>
</dbReference>
<feature type="region of interest" description="Disordered" evidence="1">
    <location>
        <begin position="109"/>
        <end position="157"/>
    </location>
</feature>
<dbReference type="InParanoid" id="A0A409W4W3"/>
<proteinExistence type="predicted"/>
<comment type="caution">
    <text evidence="3">The sequence shown here is derived from an EMBL/GenBank/DDBJ whole genome shotgun (WGS) entry which is preliminary data.</text>
</comment>
<gene>
    <name evidence="3" type="ORF">CVT26_010352</name>
</gene>
<dbReference type="STRING" id="231916.A0A409W4W3"/>
<dbReference type="Pfam" id="PF18004">
    <property type="entry name" value="RPN2_C"/>
    <property type="match status" value="1"/>
</dbReference>
<dbReference type="OrthoDB" id="261572at2759"/>
<feature type="region of interest" description="Disordered" evidence="1">
    <location>
        <begin position="1"/>
        <end position="29"/>
    </location>
</feature>
<feature type="compositionally biased region" description="Basic and acidic residues" evidence="1">
    <location>
        <begin position="1"/>
        <end position="22"/>
    </location>
</feature>
<accession>A0A409W4W3</accession>
<dbReference type="InterPro" id="IPR040623">
    <property type="entry name" value="RPN2_C"/>
</dbReference>
<keyword evidence="4" id="KW-1185">Reference proteome</keyword>
<dbReference type="EMBL" id="NHYE01005399">
    <property type="protein sequence ID" value="PPQ73541.1"/>
    <property type="molecule type" value="Genomic_DNA"/>
</dbReference>
<feature type="compositionally biased region" description="Low complexity" evidence="1">
    <location>
        <begin position="109"/>
        <end position="122"/>
    </location>
</feature>
<protein>
    <recommendedName>
        <fullName evidence="2">26S proteasome regulatory subunit RPN2 C-terminal domain-containing protein</fullName>
    </recommendedName>
</protein>
<name>A0A409W4W3_9AGAR</name>
<feature type="domain" description="26S proteasome regulatory subunit RPN2 C-terminal" evidence="2">
    <location>
        <begin position="4"/>
        <end position="52"/>
    </location>
</feature>
<evidence type="ECO:0000259" key="2">
    <source>
        <dbReference type="Pfam" id="PF18004"/>
    </source>
</evidence>
<organism evidence="3 4">
    <name type="scientific">Gymnopilus dilepis</name>
    <dbReference type="NCBI Taxonomy" id="231916"/>
    <lineage>
        <taxon>Eukaryota</taxon>
        <taxon>Fungi</taxon>
        <taxon>Dikarya</taxon>
        <taxon>Basidiomycota</taxon>
        <taxon>Agaricomycotina</taxon>
        <taxon>Agaricomycetes</taxon>
        <taxon>Agaricomycetidae</taxon>
        <taxon>Agaricales</taxon>
        <taxon>Agaricineae</taxon>
        <taxon>Hymenogastraceae</taxon>
        <taxon>Gymnopilus</taxon>
    </lineage>
</organism>
<evidence type="ECO:0000313" key="4">
    <source>
        <dbReference type="Proteomes" id="UP000284706"/>
    </source>
</evidence>
<feature type="compositionally biased region" description="Acidic residues" evidence="1">
    <location>
        <begin position="139"/>
        <end position="157"/>
    </location>
</feature>
<sequence>MKTEEPKEDASTSKHKKTEPSFELRPNFSRVTPAQLPYISFPSDGRYQPVRAVSAKAPPTKAGKAPVNGNSAVLEVGSEKYAGGGGILILTDLRPNEEAEFIELQTVPAAPAPEAAPAGPTPVGSQPAPTGRHIALDENAPEAEPPEAFEYPFDNDT</sequence>
<reference evidence="3 4" key="1">
    <citation type="journal article" date="2018" name="Evol. Lett.">
        <title>Horizontal gene cluster transfer increased hallucinogenic mushroom diversity.</title>
        <authorList>
            <person name="Reynolds H.T."/>
            <person name="Vijayakumar V."/>
            <person name="Gluck-Thaler E."/>
            <person name="Korotkin H.B."/>
            <person name="Matheny P.B."/>
            <person name="Slot J.C."/>
        </authorList>
    </citation>
    <scope>NUCLEOTIDE SEQUENCE [LARGE SCALE GENOMIC DNA]</scope>
    <source>
        <strain evidence="3 4">SRW20</strain>
    </source>
</reference>